<dbReference type="Gene3D" id="3.30.565.10">
    <property type="entry name" value="Histidine kinase-like ATPase, C-terminal domain"/>
    <property type="match status" value="1"/>
</dbReference>
<dbReference type="PANTHER" id="PTHR43395">
    <property type="entry name" value="SENSOR HISTIDINE KINASE CHEA"/>
    <property type="match status" value="1"/>
</dbReference>
<dbReference type="EMBL" id="BARS01011202">
    <property type="protein sequence ID" value="GAF99443.1"/>
    <property type="molecule type" value="Genomic_DNA"/>
</dbReference>
<dbReference type="Pfam" id="PF01584">
    <property type="entry name" value="CheW"/>
    <property type="match status" value="1"/>
</dbReference>
<dbReference type="SUPFAM" id="SSF50341">
    <property type="entry name" value="CheW-like"/>
    <property type="match status" value="1"/>
</dbReference>
<feature type="non-terminal residue" evidence="4">
    <location>
        <position position="1"/>
    </location>
</feature>
<evidence type="ECO:0000256" key="2">
    <source>
        <dbReference type="ARBA" id="ARBA00012438"/>
    </source>
</evidence>
<dbReference type="InterPro" id="IPR051315">
    <property type="entry name" value="Bact_Chemotaxis_CheA"/>
</dbReference>
<dbReference type="EC" id="2.7.13.3" evidence="2"/>
<dbReference type="CDD" id="cd00731">
    <property type="entry name" value="CheA_reg"/>
    <property type="match status" value="1"/>
</dbReference>
<dbReference type="GO" id="GO:0006935">
    <property type="term" value="P:chemotaxis"/>
    <property type="evidence" value="ECO:0007669"/>
    <property type="project" value="InterPro"/>
</dbReference>
<proteinExistence type="predicted"/>
<evidence type="ECO:0000256" key="1">
    <source>
        <dbReference type="ARBA" id="ARBA00000085"/>
    </source>
</evidence>
<dbReference type="InterPro" id="IPR036890">
    <property type="entry name" value="HATPase_C_sf"/>
</dbReference>
<dbReference type="FunFam" id="2.30.30.40:FF:000048">
    <property type="entry name" value="Chemotaxis protein CheA, putative"/>
    <property type="match status" value="1"/>
</dbReference>
<dbReference type="PROSITE" id="PS50851">
    <property type="entry name" value="CHEW"/>
    <property type="match status" value="1"/>
</dbReference>
<reference evidence="4" key="1">
    <citation type="journal article" date="2014" name="Front. Microbiol.">
        <title>High frequency of phylogenetically diverse reductive dehalogenase-homologous genes in deep subseafloor sedimentary metagenomes.</title>
        <authorList>
            <person name="Kawai M."/>
            <person name="Futagami T."/>
            <person name="Toyoda A."/>
            <person name="Takaki Y."/>
            <person name="Nishi S."/>
            <person name="Hori S."/>
            <person name="Arai W."/>
            <person name="Tsubouchi T."/>
            <person name="Morono Y."/>
            <person name="Uchiyama I."/>
            <person name="Ito T."/>
            <person name="Fujiyama A."/>
            <person name="Inagaki F."/>
            <person name="Takami H."/>
        </authorList>
    </citation>
    <scope>NUCLEOTIDE SEQUENCE</scope>
    <source>
        <strain evidence="4">Expedition CK06-06</strain>
    </source>
</reference>
<dbReference type="InterPro" id="IPR036061">
    <property type="entry name" value="CheW-like_dom_sf"/>
</dbReference>
<dbReference type="SUPFAM" id="SSF55874">
    <property type="entry name" value="ATPase domain of HSP90 chaperone/DNA topoisomerase II/histidine kinase"/>
    <property type="match status" value="1"/>
</dbReference>
<dbReference type="PANTHER" id="PTHR43395:SF10">
    <property type="entry name" value="CHEMOTAXIS PROTEIN CHEA"/>
    <property type="match status" value="1"/>
</dbReference>
<protein>
    <recommendedName>
        <fullName evidence="2">histidine kinase</fullName>
        <ecNumber evidence="2">2.7.13.3</ecNumber>
    </recommendedName>
</protein>
<dbReference type="AlphaFoldDB" id="X0U0Z1"/>
<dbReference type="InterPro" id="IPR002545">
    <property type="entry name" value="CheW-lke_dom"/>
</dbReference>
<dbReference type="SMART" id="SM00260">
    <property type="entry name" value="CheW"/>
    <property type="match status" value="1"/>
</dbReference>
<accession>X0U0Z1</accession>
<organism evidence="4">
    <name type="scientific">marine sediment metagenome</name>
    <dbReference type="NCBI Taxonomy" id="412755"/>
    <lineage>
        <taxon>unclassified sequences</taxon>
        <taxon>metagenomes</taxon>
        <taxon>ecological metagenomes</taxon>
    </lineage>
</organism>
<dbReference type="GO" id="GO:0007165">
    <property type="term" value="P:signal transduction"/>
    <property type="evidence" value="ECO:0007669"/>
    <property type="project" value="InterPro"/>
</dbReference>
<sequence>VRKNIELLHGKVDISSTPGKGSTFTIRLPLTLAIIDGQIVKIGGDRYIIPINSIVRSFRPNAQQLSSVQNRGEMAMVRGKLLPLVRLYKLFNAVPKTEDPTQSLLVIVEEDNKRCCMLVDELLGQQQVVIKSLGDGLGKVKGVSGGSIMGDGKVSLILDVPGLMEIAQN</sequence>
<dbReference type="GO" id="GO:0004673">
    <property type="term" value="F:protein histidine kinase activity"/>
    <property type="evidence" value="ECO:0007669"/>
    <property type="project" value="UniProtKB-EC"/>
</dbReference>
<name>X0U0Z1_9ZZZZ</name>
<gene>
    <name evidence="4" type="ORF">S01H1_20467</name>
</gene>
<evidence type="ECO:0000259" key="3">
    <source>
        <dbReference type="PROSITE" id="PS50851"/>
    </source>
</evidence>
<feature type="domain" description="CheW-like" evidence="3">
    <location>
        <begin position="34"/>
        <end position="169"/>
    </location>
</feature>
<evidence type="ECO:0000313" key="4">
    <source>
        <dbReference type="EMBL" id="GAF99443.1"/>
    </source>
</evidence>
<comment type="caution">
    <text evidence="4">The sequence shown here is derived from an EMBL/GenBank/DDBJ whole genome shotgun (WGS) entry which is preliminary data.</text>
</comment>
<dbReference type="Gene3D" id="2.30.30.40">
    <property type="entry name" value="SH3 Domains"/>
    <property type="match status" value="1"/>
</dbReference>
<comment type="catalytic activity">
    <reaction evidence="1">
        <text>ATP + protein L-histidine = ADP + protein N-phospho-L-histidine.</text>
        <dbReference type="EC" id="2.7.13.3"/>
    </reaction>
</comment>